<dbReference type="InterPro" id="IPR036291">
    <property type="entry name" value="NAD(P)-bd_dom_sf"/>
</dbReference>
<comment type="caution">
    <text evidence="4">The sequence shown here is derived from an EMBL/GenBank/DDBJ whole genome shotgun (WGS) entry which is preliminary data.</text>
</comment>
<accession>A0AAE0C2I9</accession>
<dbReference type="PRINTS" id="PR00080">
    <property type="entry name" value="SDRFAMILY"/>
</dbReference>
<dbReference type="EMBL" id="LGRX02029092">
    <property type="protein sequence ID" value="KAK3247291.1"/>
    <property type="molecule type" value="Genomic_DNA"/>
</dbReference>
<sequence length="312" mass="32083">MRANRRVTVLQKHLLPEVNGPTTINPTASSAASYRGLLHNQVAVITGSGQGVGASAAKLFASEGASVVVTDIDATKSDAVAAEIEAAGGRAISFPGDVLAEDFPAKLIAATLEAFGKLHILVNNAGYTWDAVLHKTTTEQWNAMLAVHCTAPFRLIQAAEPAMRGAAKEELAATGKAMPRCILNVSSTSGVHGNAGQANYSTAKMGIVGLTKTIAKEWGGFNIRCNVLVFGAIKTRLIGDKTAGATMDIGGKQVALGIPGGADPDDMAIYAGCPMKRAGEPKEAAGSLLILACEHASYINGVALEVTGGSFL</sequence>
<dbReference type="PROSITE" id="PS00061">
    <property type="entry name" value="ADH_SHORT"/>
    <property type="match status" value="1"/>
</dbReference>
<proteinExistence type="inferred from homology"/>
<dbReference type="Gene3D" id="3.40.50.720">
    <property type="entry name" value="NAD(P)-binding Rossmann-like Domain"/>
    <property type="match status" value="1"/>
</dbReference>
<dbReference type="GO" id="GO:0006633">
    <property type="term" value="P:fatty acid biosynthetic process"/>
    <property type="evidence" value="ECO:0007669"/>
    <property type="project" value="TreeGrafter"/>
</dbReference>
<dbReference type="PANTHER" id="PTHR42760">
    <property type="entry name" value="SHORT-CHAIN DEHYDROGENASES/REDUCTASES FAMILY MEMBER"/>
    <property type="match status" value="1"/>
</dbReference>
<comment type="similarity">
    <text evidence="1 3">Belongs to the short-chain dehydrogenases/reductases (SDR) family.</text>
</comment>
<dbReference type="InterPro" id="IPR020904">
    <property type="entry name" value="Sc_DH/Rdtase_CS"/>
</dbReference>
<evidence type="ECO:0000256" key="2">
    <source>
        <dbReference type="ARBA" id="ARBA00023002"/>
    </source>
</evidence>
<dbReference type="InterPro" id="IPR002347">
    <property type="entry name" value="SDR_fam"/>
</dbReference>
<gene>
    <name evidence="4" type="ORF">CYMTET_43208</name>
</gene>
<evidence type="ECO:0000313" key="4">
    <source>
        <dbReference type="EMBL" id="KAK3247291.1"/>
    </source>
</evidence>
<dbReference type="FunFam" id="3.40.50.720:FF:000084">
    <property type="entry name" value="Short-chain dehydrogenase reductase"/>
    <property type="match status" value="1"/>
</dbReference>
<dbReference type="Pfam" id="PF00106">
    <property type="entry name" value="adh_short"/>
    <property type="match status" value="1"/>
</dbReference>
<dbReference type="PRINTS" id="PR00081">
    <property type="entry name" value="GDHRDH"/>
</dbReference>
<dbReference type="SUPFAM" id="SSF51735">
    <property type="entry name" value="NAD(P)-binding Rossmann-fold domains"/>
    <property type="match status" value="1"/>
</dbReference>
<protein>
    <submittedName>
        <fullName evidence="4">Uncharacterized protein</fullName>
    </submittedName>
</protein>
<evidence type="ECO:0000256" key="3">
    <source>
        <dbReference type="RuleBase" id="RU000363"/>
    </source>
</evidence>
<evidence type="ECO:0000256" key="1">
    <source>
        <dbReference type="ARBA" id="ARBA00006484"/>
    </source>
</evidence>
<keyword evidence="5" id="KW-1185">Reference proteome</keyword>
<evidence type="ECO:0000313" key="5">
    <source>
        <dbReference type="Proteomes" id="UP001190700"/>
    </source>
</evidence>
<reference evidence="4 5" key="1">
    <citation type="journal article" date="2015" name="Genome Biol. Evol.">
        <title>Comparative Genomics of a Bacterivorous Green Alga Reveals Evolutionary Causalities and Consequences of Phago-Mixotrophic Mode of Nutrition.</title>
        <authorList>
            <person name="Burns J.A."/>
            <person name="Paasch A."/>
            <person name="Narechania A."/>
            <person name="Kim E."/>
        </authorList>
    </citation>
    <scope>NUCLEOTIDE SEQUENCE [LARGE SCALE GENOMIC DNA]</scope>
    <source>
        <strain evidence="4 5">PLY_AMNH</strain>
    </source>
</reference>
<dbReference type="AlphaFoldDB" id="A0AAE0C2I9"/>
<name>A0AAE0C2I9_9CHLO</name>
<keyword evidence="2" id="KW-0560">Oxidoreductase</keyword>
<dbReference type="PANTHER" id="PTHR42760:SF133">
    <property type="entry name" value="3-OXOACYL-[ACYL-CARRIER-PROTEIN] REDUCTASE"/>
    <property type="match status" value="1"/>
</dbReference>
<dbReference type="Proteomes" id="UP001190700">
    <property type="component" value="Unassembled WGS sequence"/>
</dbReference>
<organism evidence="4 5">
    <name type="scientific">Cymbomonas tetramitiformis</name>
    <dbReference type="NCBI Taxonomy" id="36881"/>
    <lineage>
        <taxon>Eukaryota</taxon>
        <taxon>Viridiplantae</taxon>
        <taxon>Chlorophyta</taxon>
        <taxon>Pyramimonadophyceae</taxon>
        <taxon>Pyramimonadales</taxon>
        <taxon>Pyramimonadaceae</taxon>
        <taxon>Cymbomonas</taxon>
    </lineage>
</organism>
<dbReference type="GO" id="GO:0048038">
    <property type="term" value="F:quinone binding"/>
    <property type="evidence" value="ECO:0007669"/>
    <property type="project" value="TreeGrafter"/>
</dbReference>
<dbReference type="GO" id="GO:0016616">
    <property type="term" value="F:oxidoreductase activity, acting on the CH-OH group of donors, NAD or NADP as acceptor"/>
    <property type="evidence" value="ECO:0007669"/>
    <property type="project" value="TreeGrafter"/>
</dbReference>